<evidence type="ECO:0000313" key="2">
    <source>
        <dbReference type="Proteomes" id="UP000184330"/>
    </source>
</evidence>
<reference evidence="1 2" key="1">
    <citation type="submission" date="2016-03" db="EMBL/GenBank/DDBJ databases">
        <authorList>
            <person name="Ploux O."/>
        </authorList>
    </citation>
    <scope>NUCLEOTIDE SEQUENCE [LARGE SCALE GENOMIC DNA]</scope>
    <source>
        <strain evidence="1 2">UAMH 11012</strain>
    </source>
</reference>
<dbReference type="GO" id="GO:0050151">
    <property type="term" value="F:oleate hydratase activity"/>
    <property type="evidence" value="ECO:0007669"/>
    <property type="project" value="InterPro"/>
</dbReference>
<dbReference type="AlphaFoldDB" id="A0A1L7WTE1"/>
<dbReference type="Gene3D" id="3.50.50.60">
    <property type="entry name" value="FAD/NAD(P)-binding domain"/>
    <property type="match status" value="2"/>
</dbReference>
<dbReference type="EMBL" id="FJOG01000007">
    <property type="protein sequence ID" value="CZR56052.1"/>
    <property type="molecule type" value="Genomic_DNA"/>
</dbReference>
<dbReference type="InterPro" id="IPR036188">
    <property type="entry name" value="FAD/NAD-bd_sf"/>
</dbReference>
<dbReference type="GO" id="GO:0071949">
    <property type="term" value="F:FAD binding"/>
    <property type="evidence" value="ECO:0007669"/>
    <property type="project" value="InterPro"/>
</dbReference>
<dbReference type="Proteomes" id="UP000184330">
    <property type="component" value="Unassembled WGS sequence"/>
</dbReference>
<dbReference type="PANTHER" id="PTHR37417:SF2">
    <property type="entry name" value="67 KDA MYOSIN-CROSS-REACTIVE ANTIGEN FAMILY PROTEIN (AFU_ORTHOLOGUE AFUA_5G09970)"/>
    <property type="match status" value="1"/>
</dbReference>
<protein>
    <submittedName>
        <fullName evidence="1">Related to myosin-crossreactive antigen</fullName>
    </submittedName>
</protein>
<evidence type="ECO:0000313" key="1">
    <source>
        <dbReference type="EMBL" id="CZR56052.1"/>
    </source>
</evidence>
<organism evidence="1 2">
    <name type="scientific">Phialocephala subalpina</name>
    <dbReference type="NCBI Taxonomy" id="576137"/>
    <lineage>
        <taxon>Eukaryota</taxon>
        <taxon>Fungi</taxon>
        <taxon>Dikarya</taxon>
        <taxon>Ascomycota</taxon>
        <taxon>Pezizomycotina</taxon>
        <taxon>Leotiomycetes</taxon>
        <taxon>Helotiales</taxon>
        <taxon>Mollisiaceae</taxon>
        <taxon>Phialocephala</taxon>
        <taxon>Phialocephala fortinii species complex</taxon>
    </lineage>
</organism>
<proteinExistence type="predicted"/>
<name>A0A1L7WTE1_9HELO</name>
<dbReference type="GO" id="GO:0006631">
    <property type="term" value="P:fatty acid metabolic process"/>
    <property type="evidence" value="ECO:0007669"/>
    <property type="project" value="InterPro"/>
</dbReference>
<dbReference type="InterPro" id="IPR010354">
    <property type="entry name" value="Oleate_hydratase"/>
</dbReference>
<keyword evidence="2" id="KW-1185">Reference proteome</keyword>
<gene>
    <name evidence="1" type="ORF">PAC_05940</name>
</gene>
<dbReference type="Gene3D" id="3.30.9.80">
    <property type="match status" value="1"/>
</dbReference>
<dbReference type="SUPFAM" id="SSF51905">
    <property type="entry name" value="FAD/NAD(P)-binding domain"/>
    <property type="match status" value="1"/>
</dbReference>
<dbReference type="STRING" id="576137.A0A1L7WTE1"/>
<accession>A0A1L7WTE1</accession>
<dbReference type="OrthoDB" id="545169at2759"/>
<dbReference type="Pfam" id="PF06100">
    <property type="entry name" value="MCRA"/>
    <property type="match status" value="1"/>
</dbReference>
<dbReference type="NCBIfam" id="NF010584">
    <property type="entry name" value="PRK13977.1"/>
    <property type="match status" value="1"/>
</dbReference>
<dbReference type="PANTHER" id="PTHR37417">
    <property type="entry name" value="67 KDA MYOSIN-CROSS-REACTIVE ANTIGEN FAMILY PROTEIN (AFU_ORTHOLOGUE AFUA_5G09970)"/>
    <property type="match status" value="1"/>
</dbReference>
<sequence>MPHAHNTSDHSARKPEETNAYLVGGGIASLAAAVHLIQDAHVPASQIHILESGPVPGGSMDGAGTAEKGYVLRGGRMLNFSYLCTYELLKKVPSLTDPKKSVKQEIDEFNAVPENKTNAHARLVAKGEKGPEILNVKHMGLNTQEREGLLRVVAESEKSLGTKRIDECFTKEFFETKFWYMWDTMFAFEPWHSAVEFRRYLHRFIHEFPRINTLAGVDRTPYNQYDSIILPIKTYLEAQGVEFHYDLDTKVNSVSFAPASTITVIEIHYVSKGGATGIIHVQPHDLVLITLGSMTACSSLGTNTTPPAPQPDLETRAKDGSWGLWASLANPVINPHFSHFGNPANFYTRGPESAWQSFTVTLKNPEFFQKIEGWSGNKAGTGALTTFKDSEWLMSIVVPHQPHFLNQSEGTQVFWGYGLFPFKNGNFVNKPMAECSGEEILKELLGHLNFPEHPTLENAITIPCMLPYITSQFLTRKYEDRPKVIPHGSTNLGLLGQFVEIPQDTVFTVEYSVRAAQMAVKELMGLGKEMKIPDIYKGEHNVKVLVDALRKLMS</sequence>